<name>A0A2G6E1A3_9BACT</name>
<proteinExistence type="predicted"/>
<dbReference type="Pfam" id="PF02547">
    <property type="entry name" value="Queuosine_synth"/>
    <property type="match status" value="1"/>
</dbReference>
<evidence type="ECO:0000256" key="1">
    <source>
        <dbReference type="ARBA" id="ARBA00022490"/>
    </source>
</evidence>
<protein>
    <recommendedName>
        <fullName evidence="7">S-adenosylmethionine:tRNA ribosyltransferase-isomerase</fullName>
    </recommendedName>
</protein>
<keyword evidence="1" id="KW-0963">Cytoplasm</keyword>
<keyword evidence="4" id="KW-0671">Queuosine biosynthesis</keyword>
<evidence type="ECO:0000256" key="2">
    <source>
        <dbReference type="ARBA" id="ARBA00022679"/>
    </source>
</evidence>
<dbReference type="InterPro" id="IPR042118">
    <property type="entry name" value="QueA_dom1"/>
</dbReference>
<keyword evidence="2" id="KW-0808">Transferase</keyword>
<keyword evidence="3" id="KW-0949">S-adenosyl-L-methionine</keyword>
<evidence type="ECO:0000313" key="6">
    <source>
        <dbReference type="Proteomes" id="UP000229740"/>
    </source>
</evidence>
<dbReference type="Proteomes" id="UP000229740">
    <property type="component" value="Unassembled WGS sequence"/>
</dbReference>
<gene>
    <name evidence="5" type="ORF">CSB45_15495</name>
</gene>
<sequence>MSHLLADYDYDLPENLIAQSPTLPHHDARLLVCQPDGDSYTYDDKNFTDLPHILLPDDVLFFNNTKVFKARLPLIQKKVTRHS</sequence>
<dbReference type="AlphaFoldDB" id="A0A2G6E1A3"/>
<accession>A0A2G6E1A3</accession>
<evidence type="ECO:0000256" key="4">
    <source>
        <dbReference type="ARBA" id="ARBA00022785"/>
    </source>
</evidence>
<dbReference type="Gene3D" id="3.40.1780.10">
    <property type="entry name" value="QueA-like"/>
    <property type="match status" value="1"/>
</dbReference>
<dbReference type="GO" id="GO:0051075">
    <property type="term" value="F:S-adenosylmethionine:tRNA ribosyltransferase-isomerase activity"/>
    <property type="evidence" value="ECO:0007669"/>
    <property type="project" value="TreeGrafter"/>
</dbReference>
<evidence type="ECO:0000313" key="5">
    <source>
        <dbReference type="EMBL" id="PID55541.1"/>
    </source>
</evidence>
<dbReference type="EMBL" id="PDPS01000073">
    <property type="protein sequence ID" value="PID55541.1"/>
    <property type="molecule type" value="Genomic_DNA"/>
</dbReference>
<dbReference type="PANTHER" id="PTHR30307">
    <property type="entry name" value="S-ADENOSYLMETHIONINE:TRNA RIBOSYLTRANSFERASE-ISOMERASE"/>
    <property type="match status" value="1"/>
</dbReference>
<dbReference type="GO" id="GO:0008616">
    <property type="term" value="P:tRNA queuosine(34) biosynthetic process"/>
    <property type="evidence" value="ECO:0007669"/>
    <property type="project" value="UniProtKB-KW"/>
</dbReference>
<dbReference type="PANTHER" id="PTHR30307:SF0">
    <property type="entry name" value="S-ADENOSYLMETHIONINE:TRNA RIBOSYLTRANSFERASE-ISOMERASE"/>
    <property type="match status" value="1"/>
</dbReference>
<dbReference type="InterPro" id="IPR036100">
    <property type="entry name" value="QueA_sf"/>
</dbReference>
<dbReference type="InterPro" id="IPR003699">
    <property type="entry name" value="QueA"/>
</dbReference>
<evidence type="ECO:0008006" key="7">
    <source>
        <dbReference type="Google" id="ProtNLM"/>
    </source>
</evidence>
<organism evidence="5 6">
    <name type="scientific">candidate division KSB3 bacterium</name>
    <dbReference type="NCBI Taxonomy" id="2044937"/>
    <lineage>
        <taxon>Bacteria</taxon>
        <taxon>candidate division KSB3</taxon>
    </lineage>
</organism>
<reference evidence="5 6" key="1">
    <citation type="submission" date="2017-10" db="EMBL/GenBank/DDBJ databases">
        <title>Novel microbial diversity and functional potential in the marine mammal oral microbiome.</title>
        <authorList>
            <person name="Dudek N.K."/>
            <person name="Sun C.L."/>
            <person name="Burstein D."/>
            <person name="Kantor R.S."/>
            <person name="Aliaga Goltsman D.S."/>
            <person name="Bik E.M."/>
            <person name="Thomas B.C."/>
            <person name="Banfield J.F."/>
            <person name="Relman D.A."/>
        </authorList>
    </citation>
    <scope>NUCLEOTIDE SEQUENCE [LARGE SCALE GENOMIC DNA]</scope>
    <source>
        <strain evidence="5">DOLZORAL124_49_17</strain>
    </source>
</reference>
<evidence type="ECO:0000256" key="3">
    <source>
        <dbReference type="ARBA" id="ARBA00022691"/>
    </source>
</evidence>
<dbReference type="SUPFAM" id="SSF111337">
    <property type="entry name" value="QueA-like"/>
    <property type="match status" value="1"/>
</dbReference>
<comment type="caution">
    <text evidence="5">The sequence shown here is derived from an EMBL/GenBank/DDBJ whole genome shotgun (WGS) entry which is preliminary data.</text>
</comment>